<organism evidence="1">
    <name type="scientific">uncultured Caudovirales phage</name>
    <dbReference type="NCBI Taxonomy" id="2100421"/>
    <lineage>
        <taxon>Viruses</taxon>
        <taxon>Duplodnaviria</taxon>
        <taxon>Heunggongvirae</taxon>
        <taxon>Uroviricota</taxon>
        <taxon>Caudoviricetes</taxon>
        <taxon>Peduoviridae</taxon>
        <taxon>Maltschvirus</taxon>
        <taxon>Maltschvirus maltsch</taxon>
    </lineage>
</organism>
<gene>
    <name evidence="1" type="ORF">UFOVP668_57</name>
</gene>
<name>A0A6J5NGU3_9CAUD</name>
<proteinExistence type="predicted"/>
<accession>A0A6J5NGU3</accession>
<dbReference type="EMBL" id="LR796641">
    <property type="protein sequence ID" value="CAB4156435.1"/>
    <property type="molecule type" value="Genomic_DNA"/>
</dbReference>
<reference evidence="1" key="1">
    <citation type="submission" date="2020-04" db="EMBL/GenBank/DDBJ databases">
        <authorList>
            <person name="Chiriac C."/>
            <person name="Salcher M."/>
            <person name="Ghai R."/>
            <person name="Kavagutti S V."/>
        </authorList>
    </citation>
    <scope>NUCLEOTIDE SEQUENCE</scope>
</reference>
<sequence>MSEAVIVASIAAFGGILAALVQGLRKENRDDHAVVADSLNRIETKLDNHIDDHLKGDV</sequence>
<evidence type="ECO:0000313" key="1">
    <source>
        <dbReference type="EMBL" id="CAB4156435.1"/>
    </source>
</evidence>
<protein>
    <submittedName>
        <fullName evidence="1">Uncharacterized protein</fullName>
    </submittedName>
</protein>